<name>A0AAN9XE83_PSOTE</name>
<dbReference type="EMBL" id="JAYMYS010000006">
    <property type="protein sequence ID" value="KAK7389070.1"/>
    <property type="molecule type" value="Genomic_DNA"/>
</dbReference>
<sequence length="142" mass="16244">MLDEEDGVIYTTSIVCSFKFIFLDYFLRDRQSNGRESIFTMYTPFVIALASGNFNTNPFTVTSLKTTVLTAKDLRHHSYVHCPQQLRSLKVCICVTILSFLLLIGRRFVTCRLLVPSWVISCRSFLVSESMNLNFLTLPIVS</sequence>
<comment type="caution">
    <text evidence="1">The sequence shown here is derived from an EMBL/GenBank/DDBJ whole genome shotgun (WGS) entry which is preliminary data.</text>
</comment>
<evidence type="ECO:0000313" key="1">
    <source>
        <dbReference type="EMBL" id="KAK7389070.1"/>
    </source>
</evidence>
<dbReference type="AlphaFoldDB" id="A0AAN9XE83"/>
<keyword evidence="2" id="KW-1185">Reference proteome</keyword>
<dbReference type="Proteomes" id="UP001386955">
    <property type="component" value="Unassembled WGS sequence"/>
</dbReference>
<protein>
    <submittedName>
        <fullName evidence="1">Uncharacterized protein</fullName>
    </submittedName>
</protein>
<proteinExistence type="predicted"/>
<gene>
    <name evidence="1" type="ORF">VNO78_23902</name>
</gene>
<reference evidence="1 2" key="1">
    <citation type="submission" date="2024-01" db="EMBL/GenBank/DDBJ databases">
        <title>The genomes of 5 underutilized Papilionoideae crops provide insights into root nodulation and disease resistanc.</title>
        <authorList>
            <person name="Jiang F."/>
        </authorList>
    </citation>
    <scope>NUCLEOTIDE SEQUENCE [LARGE SCALE GENOMIC DNA]</scope>
    <source>
        <strain evidence="1">DUOXIRENSHENG_FW03</strain>
        <tissue evidence="1">Leaves</tissue>
    </source>
</reference>
<accession>A0AAN9XE83</accession>
<organism evidence="1 2">
    <name type="scientific">Psophocarpus tetragonolobus</name>
    <name type="common">Winged bean</name>
    <name type="synonym">Dolichos tetragonolobus</name>
    <dbReference type="NCBI Taxonomy" id="3891"/>
    <lineage>
        <taxon>Eukaryota</taxon>
        <taxon>Viridiplantae</taxon>
        <taxon>Streptophyta</taxon>
        <taxon>Embryophyta</taxon>
        <taxon>Tracheophyta</taxon>
        <taxon>Spermatophyta</taxon>
        <taxon>Magnoliopsida</taxon>
        <taxon>eudicotyledons</taxon>
        <taxon>Gunneridae</taxon>
        <taxon>Pentapetalae</taxon>
        <taxon>rosids</taxon>
        <taxon>fabids</taxon>
        <taxon>Fabales</taxon>
        <taxon>Fabaceae</taxon>
        <taxon>Papilionoideae</taxon>
        <taxon>50 kb inversion clade</taxon>
        <taxon>NPAAA clade</taxon>
        <taxon>indigoferoid/millettioid clade</taxon>
        <taxon>Phaseoleae</taxon>
        <taxon>Psophocarpus</taxon>
    </lineage>
</organism>
<evidence type="ECO:0000313" key="2">
    <source>
        <dbReference type="Proteomes" id="UP001386955"/>
    </source>
</evidence>